<dbReference type="OrthoDB" id="4743586at2759"/>
<name>A0A8H6DBZ2_9HYPO</name>
<evidence type="ECO:0000313" key="2">
    <source>
        <dbReference type="Proteomes" id="UP000544331"/>
    </source>
</evidence>
<organism evidence="1 2">
    <name type="scientific">Fusarium mundagurra</name>
    <dbReference type="NCBI Taxonomy" id="1567541"/>
    <lineage>
        <taxon>Eukaryota</taxon>
        <taxon>Fungi</taxon>
        <taxon>Dikarya</taxon>
        <taxon>Ascomycota</taxon>
        <taxon>Pezizomycotina</taxon>
        <taxon>Sordariomycetes</taxon>
        <taxon>Hypocreomycetidae</taxon>
        <taxon>Hypocreales</taxon>
        <taxon>Nectriaceae</taxon>
        <taxon>Fusarium</taxon>
        <taxon>Fusarium fujikuroi species complex</taxon>
    </lineage>
</organism>
<dbReference type="EMBL" id="JAAOAN010000352">
    <property type="protein sequence ID" value="KAF5709707.1"/>
    <property type="molecule type" value="Genomic_DNA"/>
</dbReference>
<sequence>MTGLAPFSKFLNEMDIDERQIKKVDSVFGTDNPVKSSPKLFFICMMASNLVVKAMPGEELLIRSLPSKDLLEFTMPMTEEEKQQFQPERGPKYCWQSARLTDADTTAETGIISHEHEFATHPKMEMNNHRIVACCSTNALQPLAHDIVNNKLLSKGLGTVLTLTTETGGMTTASTDDNALKSILP</sequence>
<dbReference type="AlphaFoldDB" id="A0A8H6DBZ2"/>
<accession>A0A8H6DBZ2</accession>
<dbReference type="Proteomes" id="UP000544331">
    <property type="component" value="Unassembled WGS sequence"/>
</dbReference>
<comment type="caution">
    <text evidence="1">The sequence shown here is derived from an EMBL/GenBank/DDBJ whole genome shotgun (WGS) entry which is preliminary data.</text>
</comment>
<evidence type="ECO:0000313" key="1">
    <source>
        <dbReference type="EMBL" id="KAF5709707.1"/>
    </source>
</evidence>
<gene>
    <name evidence="1" type="ORF">FMUND_9897</name>
</gene>
<reference evidence="1 2" key="1">
    <citation type="submission" date="2020-05" db="EMBL/GenBank/DDBJ databases">
        <title>Identification and distribution of gene clusters putatively required for synthesis of sphingolipid metabolism inhibitors in phylogenetically diverse species of the filamentous fungus Fusarium.</title>
        <authorList>
            <person name="Kim H.-S."/>
            <person name="Busman M."/>
            <person name="Brown D.W."/>
            <person name="Divon H."/>
            <person name="Uhlig S."/>
            <person name="Proctor R.H."/>
        </authorList>
    </citation>
    <scope>NUCLEOTIDE SEQUENCE [LARGE SCALE GENOMIC DNA]</scope>
    <source>
        <strain evidence="1 2">NRRL 66235</strain>
    </source>
</reference>
<keyword evidence="2" id="KW-1185">Reference proteome</keyword>
<proteinExistence type="predicted"/>
<protein>
    <submittedName>
        <fullName evidence="1">Uncharacterized protein</fullName>
    </submittedName>
</protein>